<proteinExistence type="predicted"/>
<evidence type="ECO:0000313" key="1">
    <source>
        <dbReference type="Ensembl" id="ENSPMRP00000025333.1"/>
    </source>
</evidence>
<organism evidence="1 2">
    <name type="scientific">Podarcis muralis</name>
    <name type="common">Wall lizard</name>
    <name type="synonym">Lacerta muralis</name>
    <dbReference type="NCBI Taxonomy" id="64176"/>
    <lineage>
        <taxon>Eukaryota</taxon>
        <taxon>Metazoa</taxon>
        <taxon>Chordata</taxon>
        <taxon>Craniata</taxon>
        <taxon>Vertebrata</taxon>
        <taxon>Euteleostomi</taxon>
        <taxon>Lepidosauria</taxon>
        <taxon>Squamata</taxon>
        <taxon>Bifurcata</taxon>
        <taxon>Unidentata</taxon>
        <taxon>Episquamata</taxon>
        <taxon>Laterata</taxon>
        <taxon>Lacertibaenia</taxon>
        <taxon>Lacertidae</taxon>
        <taxon>Podarcis</taxon>
    </lineage>
</organism>
<evidence type="ECO:0008006" key="3">
    <source>
        <dbReference type="Google" id="ProtNLM"/>
    </source>
</evidence>
<accession>A0A670JK43</accession>
<keyword evidence="2" id="KW-1185">Reference proteome</keyword>
<dbReference type="AlphaFoldDB" id="A0A670JK43"/>
<dbReference type="Ensembl" id="ENSPMRT00000026889.1">
    <property type="protein sequence ID" value="ENSPMRP00000025333.1"/>
    <property type="gene ID" value="ENSPMRG00000016393.1"/>
</dbReference>
<dbReference type="OMA" id="SAGWERF"/>
<protein>
    <recommendedName>
        <fullName evidence="3">SOCS box domain-containing protein</fullName>
    </recommendedName>
</protein>
<reference evidence="1" key="2">
    <citation type="submission" date="2025-08" db="UniProtKB">
        <authorList>
            <consortium name="Ensembl"/>
        </authorList>
    </citation>
    <scope>IDENTIFICATION</scope>
</reference>
<dbReference type="GeneTree" id="ENSGT00390000006784"/>
<sequence>CLLIGSLSLPNHHHRPLPSSYGHGEDDRRIAALHELLERNTSFVYYQEGVSYSLLKMAAYGMVRAAESLLHGGADITFEGWRGTQLMLHIFIRLLLEGGELPPPALNWLFLYCPCPSGANVKATTKDGDTIFSSIISLLWKTVGGDEEEAQTVNRFCFQVTQLLMTHRAKPSKCPTYESLNLLAIYSLVLRFPLLEFGAHYNCTLHGPACWSGFSSIFEWLCSYLWWLEDDTFSADLFQKAETVLELLASSSQIIKLPSNFDINLSNCRLHRKRISDLFTSLKKLEHSPPTLKHMCRALPLPNLLKKYLLIDRSSSAEVAI</sequence>
<reference evidence="1" key="3">
    <citation type="submission" date="2025-09" db="UniProtKB">
        <authorList>
            <consortium name="Ensembl"/>
        </authorList>
    </citation>
    <scope>IDENTIFICATION</scope>
</reference>
<dbReference type="Proteomes" id="UP000472272">
    <property type="component" value="Chromosome 15"/>
</dbReference>
<reference evidence="1 2" key="1">
    <citation type="journal article" date="2019" name="Proc. Natl. Acad. Sci. U.S.A.">
        <title>Regulatory changes in pterin and carotenoid genes underlie balanced color polymorphisms in the wall lizard.</title>
        <authorList>
            <person name="Andrade P."/>
            <person name="Pinho C."/>
            <person name="Perez I de Lanuza G."/>
            <person name="Afonso S."/>
            <person name="Brejcha J."/>
            <person name="Rubin C.J."/>
            <person name="Wallerman O."/>
            <person name="Pereira P."/>
            <person name="Sabatino S.J."/>
            <person name="Bellati A."/>
            <person name="Pellitteri-Rosa D."/>
            <person name="Bosakova Z."/>
            <person name="Bunikis I."/>
            <person name="Carretero M.A."/>
            <person name="Feiner N."/>
            <person name="Marsik P."/>
            <person name="Pauperio F."/>
            <person name="Salvi D."/>
            <person name="Soler L."/>
            <person name="While G.M."/>
            <person name="Uller T."/>
            <person name="Font E."/>
            <person name="Andersson L."/>
            <person name="Carneiro M."/>
        </authorList>
    </citation>
    <scope>NUCLEOTIDE SEQUENCE</scope>
</reference>
<name>A0A670JK43_PODMU</name>
<evidence type="ECO:0000313" key="2">
    <source>
        <dbReference type="Proteomes" id="UP000472272"/>
    </source>
</evidence>